<evidence type="ECO:0000256" key="1">
    <source>
        <dbReference type="ARBA" id="ARBA00022553"/>
    </source>
</evidence>
<dbReference type="EMBL" id="RHHU01000004">
    <property type="protein sequence ID" value="RNB87588.1"/>
    <property type="molecule type" value="Genomic_DNA"/>
</dbReference>
<dbReference type="AlphaFoldDB" id="A0A3M8DHV3"/>
<gene>
    <name evidence="8" type="ORF">EDM59_09830</name>
</gene>
<accession>A0A3M8DHV3</accession>
<evidence type="ECO:0000256" key="5">
    <source>
        <dbReference type="PROSITE-ProRule" id="PRU00169"/>
    </source>
</evidence>
<reference evidence="8 9" key="1">
    <citation type="submission" date="2018-10" db="EMBL/GenBank/DDBJ databases">
        <title>Phylogenomics of Brevibacillus.</title>
        <authorList>
            <person name="Dunlap C."/>
        </authorList>
    </citation>
    <scope>NUCLEOTIDE SEQUENCE [LARGE SCALE GENOMIC DNA]</scope>
    <source>
        <strain evidence="8 9">JCM 15774</strain>
    </source>
</reference>
<feature type="domain" description="Response regulatory" evidence="7">
    <location>
        <begin position="3"/>
        <end position="118"/>
    </location>
</feature>
<organism evidence="8 9">
    <name type="scientific">Brevibacillus nitrificans</name>
    <dbReference type="NCBI Taxonomy" id="651560"/>
    <lineage>
        <taxon>Bacteria</taxon>
        <taxon>Bacillati</taxon>
        <taxon>Bacillota</taxon>
        <taxon>Bacilli</taxon>
        <taxon>Bacillales</taxon>
        <taxon>Paenibacillaceae</taxon>
        <taxon>Brevibacillus</taxon>
    </lineage>
</organism>
<feature type="compositionally biased region" description="Polar residues" evidence="6">
    <location>
        <begin position="127"/>
        <end position="136"/>
    </location>
</feature>
<proteinExistence type="predicted"/>
<feature type="region of interest" description="Disordered" evidence="6">
    <location>
        <begin position="118"/>
        <end position="143"/>
    </location>
</feature>
<dbReference type="Pfam" id="PF00072">
    <property type="entry name" value="Response_reg"/>
    <property type="match status" value="1"/>
</dbReference>
<dbReference type="GO" id="GO:0000976">
    <property type="term" value="F:transcription cis-regulatory region binding"/>
    <property type="evidence" value="ECO:0007669"/>
    <property type="project" value="TreeGrafter"/>
</dbReference>
<dbReference type="GO" id="GO:0006355">
    <property type="term" value="P:regulation of DNA-templated transcription"/>
    <property type="evidence" value="ECO:0007669"/>
    <property type="project" value="TreeGrafter"/>
</dbReference>
<keyword evidence="1 5" id="KW-0597">Phosphoprotein</keyword>
<dbReference type="InterPro" id="IPR011006">
    <property type="entry name" value="CheY-like_superfamily"/>
</dbReference>
<evidence type="ECO:0000313" key="9">
    <source>
        <dbReference type="Proteomes" id="UP000269573"/>
    </source>
</evidence>
<evidence type="ECO:0000313" key="8">
    <source>
        <dbReference type="EMBL" id="RNB87588.1"/>
    </source>
</evidence>
<dbReference type="InterPro" id="IPR039420">
    <property type="entry name" value="WalR-like"/>
</dbReference>
<name>A0A3M8DHV3_9BACL</name>
<dbReference type="PROSITE" id="PS50110">
    <property type="entry name" value="RESPONSE_REGULATORY"/>
    <property type="match status" value="1"/>
</dbReference>
<dbReference type="InterPro" id="IPR001789">
    <property type="entry name" value="Sig_transdc_resp-reg_receiver"/>
</dbReference>
<dbReference type="Proteomes" id="UP000269573">
    <property type="component" value="Unassembled WGS sequence"/>
</dbReference>
<evidence type="ECO:0000256" key="6">
    <source>
        <dbReference type="SAM" id="MobiDB-lite"/>
    </source>
</evidence>
<dbReference type="SUPFAM" id="SSF52172">
    <property type="entry name" value="CheY-like"/>
    <property type="match status" value="1"/>
</dbReference>
<evidence type="ECO:0000256" key="2">
    <source>
        <dbReference type="ARBA" id="ARBA00023015"/>
    </source>
</evidence>
<protein>
    <submittedName>
        <fullName evidence="8">Response regulator</fullName>
    </submittedName>
</protein>
<comment type="caution">
    <text evidence="8">The sequence shown here is derived from an EMBL/GenBank/DDBJ whole genome shotgun (WGS) entry which is preliminary data.</text>
</comment>
<dbReference type="GO" id="GO:0000156">
    <property type="term" value="F:phosphorelay response regulator activity"/>
    <property type="evidence" value="ECO:0007669"/>
    <property type="project" value="TreeGrafter"/>
</dbReference>
<keyword evidence="3" id="KW-0238">DNA-binding</keyword>
<evidence type="ECO:0000256" key="4">
    <source>
        <dbReference type="ARBA" id="ARBA00023163"/>
    </source>
</evidence>
<evidence type="ECO:0000256" key="3">
    <source>
        <dbReference type="ARBA" id="ARBA00023125"/>
    </source>
</evidence>
<evidence type="ECO:0000259" key="7">
    <source>
        <dbReference type="PROSITE" id="PS50110"/>
    </source>
</evidence>
<keyword evidence="4" id="KW-0804">Transcription</keyword>
<dbReference type="PANTHER" id="PTHR48111">
    <property type="entry name" value="REGULATOR OF RPOS"/>
    <property type="match status" value="1"/>
</dbReference>
<dbReference type="GO" id="GO:0032993">
    <property type="term" value="C:protein-DNA complex"/>
    <property type="evidence" value="ECO:0007669"/>
    <property type="project" value="TreeGrafter"/>
</dbReference>
<dbReference type="SMART" id="SM00448">
    <property type="entry name" value="REC"/>
    <property type="match status" value="1"/>
</dbReference>
<dbReference type="GO" id="GO:0005829">
    <property type="term" value="C:cytosol"/>
    <property type="evidence" value="ECO:0007669"/>
    <property type="project" value="TreeGrafter"/>
</dbReference>
<dbReference type="Gene3D" id="3.40.50.2300">
    <property type="match status" value="1"/>
</dbReference>
<keyword evidence="9" id="KW-1185">Reference proteome</keyword>
<keyword evidence="2" id="KW-0805">Transcription regulation</keyword>
<feature type="modified residue" description="4-aspartylphosphate" evidence="5">
    <location>
        <position position="55"/>
    </location>
</feature>
<dbReference type="PANTHER" id="PTHR48111:SF69">
    <property type="entry name" value="RESPONSE REGULATOR RECEIVER"/>
    <property type="match status" value="1"/>
</dbReference>
<sequence>MVKAILIDDERLALLHLKNMLEQVNLDVEVIGTFTDPLAAMHAVIEQKPDVVFADIYMPGIDGLEMGRQLKATAPEIEIVFVTGDERFVMDAFELQAFDYMMKPLGLGRLQKTMARLKKKAGPGEPNDSTATNSDCKSIHRAL</sequence>